<evidence type="ECO:0000256" key="4">
    <source>
        <dbReference type="ARBA" id="ARBA00022692"/>
    </source>
</evidence>
<dbReference type="EMBL" id="SORZ01000001">
    <property type="protein sequence ID" value="TPW36034.1"/>
    <property type="molecule type" value="Genomic_DNA"/>
</dbReference>
<dbReference type="GO" id="GO:0022857">
    <property type="term" value="F:transmembrane transporter activity"/>
    <property type="evidence" value="ECO:0007669"/>
    <property type="project" value="InterPro"/>
</dbReference>
<evidence type="ECO:0000256" key="1">
    <source>
        <dbReference type="ARBA" id="ARBA00004651"/>
    </source>
</evidence>
<keyword evidence="3" id="KW-1003">Cell membrane</keyword>
<feature type="transmembrane region" description="Helical" evidence="7">
    <location>
        <begin position="556"/>
        <end position="575"/>
    </location>
</feature>
<name>A0A506URQ9_9PROT</name>
<evidence type="ECO:0000313" key="9">
    <source>
        <dbReference type="Proteomes" id="UP000315037"/>
    </source>
</evidence>
<accession>A0A506URQ9</accession>
<comment type="subcellular location">
    <subcellularLocation>
        <location evidence="1">Cell membrane</location>
        <topology evidence="1">Multi-pass membrane protein</topology>
    </subcellularLocation>
</comment>
<dbReference type="PANTHER" id="PTHR30509:SF9">
    <property type="entry name" value="MULTIDRUG RESISTANCE PROTEIN MDTO"/>
    <property type="match status" value="1"/>
</dbReference>
<keyword evidence="4 7" id="KW-0812">Transmembrane</keyword>
<evidence type="ECO:0000256" key="5">
    <source>
        <dbReference type="ARBA" id="ARBA00022989"/>
    </source>
</evidence>
<evidence type="ECO:0000313" key="8">
    <source>
        <dbReference type="EMBL" id="TPW36034.1"/>
    </source>
</evidence>
<feature type="transmembrane region" description="Helical" evidence="7">
    <location>
        <begin position="116"/>
        <end position="135"/>
    </location>
</feature>
<gene>
    <name evidence="8" type="ORF">E3202_03805</name>
</gene>
<dbReference type="AlphaFoldDB" id="A0A506URQ9"/>
<dbReference type="PANTHER" id="PTHR30509">
    <property type="entry name" value="P-HYDROXYBENZOIC ACID EFFLUX PUMP SUBUNIT-RELATED"/>
    <property type="match status" value="1"/>
</dbReference>
<proteinExistence type="predicted"/>
<reference evidence="8 9" key="1">
    <citation type="submission" date="2019-03" db="EMBL/GenBank/DDBJ databases">
        <title>The complete genome sequence of Neokomagataea sp. Jb2 NBRC113641.</title>
        <authorList>
            <person name="Chua K.-O."/>
            <person name="Chan K.-G."/>
            <person name="See-Too W.-S."/>
        </authorList>
    </citation>
    <scope>NUCLEOTIDE SEQUENCE [LARGE SCALE GENOMIC DNA]</scope>
    <source>
        <strain evidence="8 9">Jb2</strain>
    </source>
</reference>
<dbReference type="GO" id="GO:0005886">
    <property type="term" value="C:plasma membrane"/>
    <property type="evidence" value="ECO:0007669"/>
    <property type="project" value="UniProtKB-SubCell"/>
</dbReference>
<evidence type="ECO:0000256" key="2">
    <source>
        <dbReference type="ARBA" id="ARBA00022448"/>
    </source>
</evidence>
<feature type="transmembrane region" description="Helical" evidence="7">
    <location>
        <begin position="142"/>
        <end position="159"/>
    </location>
</feature>
<feature type="transmembrane region" description="Helical" evidence="7">
    <location>
        <begin position="92"/>
        <end position="110"/>
    </location>
</feature>
<sequence>MPLALPPTSHSPERRSTGWRLRAHQAGEALGHMGQLLHPPAGVLFTLRTTFAALIALGIAFRMELDSPAWAPLTVWVVAQPTRGESLSKARWRIVGTLGGGLFALLLSALVPQAPWLFYIGLALWTALCTGLGSFATNFRAYAWSLAGFTGAIIAVDAAPDANNVFTVAMSRCTYIMLGIVCELSVAAVFSVDPSKQARRALHLSLMQALKEVTVIVSAALTPTGQEATSGGASNHAPLLAQAEQQLGAVLALDNRIEFLALEIGPHTRAGDHARAALAALGSALVRVFGTALRLRGHAQLLREAAPLLGSSSAAGAISFAELATLFRQARALLAHVQDCAAMKGAAFQQAAALLVPQLHTMREACLAPIPALMQRSLALGRHLPAAPEAGSAHSETLPVLAALQVGLTSLASVLADLATALAQASASARATREPGADGSFRFARRPWHDGVYAWQNGLRAFLCVLMTAYVYEVTAWTEGLPYIIYTAVICCVFGPRPMQKAATMGYLYGTLAAAAVAFWVVILGIPSVRTFEPLALIIGAALMLSAPFRTRPSTGPACVTYGFMLMLMCGLDNQRDMNEIQYFNKALSEILSSASAVVAFRTIFPFNLRQAAFRVRRSMLGDLHLLVRPGPVPDEARWISRSLDRFAHLATRAGETRVDERAVRRFLYGLLATLALGMNLLRLRRLMQAGLLPPGLKPVLESVLGCFAGRRIDIPVLITRVHEARLALLKLAPDAVTALAGKEGAVLNIAYALGCLLGIEQLVENNQAFLDPTHSIWRPEEVE</sequence>
<organism evidence="8 9">
    <name type="scientific">Oecophyllibacter saccharovorans</name>
    <dbReference type="NCBI Taxonomy" id="2558360"/>
    <lineage>
        <taxon>Bacteria</taxon>
        <taxon>Pseudomonadati</taxon>
        <taxon>Pseudomonadota</taxon>
        <taxon>Alphaproteobacteria</taxon>
        <taxon>Acetobacterales</taxon>
        <taxon>Acetobacteraceae</taxon>
        <taxon>Oecophyllibacter</taxon>
    </lineage>
</organism>
<dbReference type="Pfam" id="PF04632">
    <property type="entry name" value="FUSC"/>
    <property type="match status" value="1"/>
</dbReference>
<feature type="transmembrane region" description="Helical" evidence="7">
    <location>
        <begin position="165"/>
        <end position="190"/>
    </location>
</feature>
<keyword evidence="5 7" id="KW-1133">Transmembrane helix</keyword>
<dbReference type="Proteomes" id="UP000315037">
    <property type="component" value="Unassembled WGS sequence"/>
</dbReference>
<dbReference type="InterPro" id="IPR006726">
    <property type="entry name" value="PHBA_efflux_AaeB/fusaric-R"/>
</dbReference>
<feature type="transmembrane region" description="Helical" evidence="7">
    <location>
        <begin position="41"/>
        <end position="61"/>
    </location>
</feature>
<keyword evidence="6 7" id="KW-0472">Membrane</keyword>
<keyword evidence="2" id="KW-0813">Transport</keyword>
<feature type="transmembrane region" description="Helical" evidence="7">
    <location>
        <begin position="507"/>
        <end position="526"/>
    </location>
</feature>
<evidence type="ECO:0000256" key="7">
    <source>
        <dbReference type="SAM" id="Phobius"/>
    </source>
</evidence>
<evidence type="ECO:0000256" key="3">
    <source>
        <dbReference type="ARBA" id="ARBA00022475"/>
    </source>
</evidence>
<feature type="transmembrane region" description="Helical" evidence="7">
    <location>
        <begin position="667"/>
        <end position="684"/>
    </location>
</feature>
<comment type="caution">
    <text evidence="8">The sequence shown here is derived from an EMBL/GenBank/DDBJ whole genome shotgun (WGS) entry which is preliminary data.</text>
</comment>
<keyword evidence="9" id="KW-1185">Reference proteome</keyword>
<evidence type="ECO:0000256" key="6">
    <source>
        <dbReference type="ARBA" id="ARBA00023136"/>
    </source>
</evidence>
<protein>
    <submittedName>
        <fullName evidence="8">FUSC family protein</fullName>
    </submittedName>
</protein>
<dbReference type="RefSeq" id="WP_165600390.1">
    <property type="nucleotide sequence ID" value="NZ_SORZ01000001.1"/>
</dbReference>